<gene>
    <name evidence="1" type="ORF">LOK49_LG10G02575</name>
</gene>
<dbReference type="Proteomes" id="UP001060215">
    <property type="component" value="Chromosome 10"/>
</dbReference>
<reference evidence="1 2" key="1">
    <citation type="journal article" date="2022" name="Plant J.">
        <title>Chromosome-level genome of Camellia lanceoleosa provides a valuable resource for understanding genome evolution and self-incompatibility.</title>
        <authorList>
            <person name="Gong W."/>
            <person name="Xiao S."/>
            <person name="Wang L."/>
            <person name="Liao Z."/>
            <person name="Chang Y."/>
            <person name="Mo W."/>
            <person name="Hu G."/>
            <person name="Li W."/>
            <person name="Zhao G."/>
            <person name="Zhu H."/>
            <person name="Hu X."/>
            <person name="Ji K."/>
            <person name="Xiang X."/>
            <person name="Song Q."/>
            <person name="Yuan D."/>
            <person name="Jin S."/>
            <person name="Zhang L."/>
        </authorList>
    </citation>
    <scope>NUCLEOTIDE SEQUENCE [LARGE SCALE GENOMIC DNA]</scope>
    <source>
        <strain evidence="1">SQ_2022a</strain>
    </source>
</reference>
<evidence type="ECO:0000313" key="1">
    <source>
        <dbReference type="EMBL" id="KAI7998192.1"/>
    </source>
</evidence>
<comment type="caution">
    <text evidence="1">The sequence shown here is derived from an EMBL/GenBank/DDBJ whole genome shotgun (WGS) entry which is preliminary data.</text>
</comment>
<sequence>MRALCNPNGKIVDKPILGMLFLIKKLEKAILALCMKEPRLQGMLFLITSRWEDLLNFYEDQEAREVDNSHIYAETGYNFTSCIQAPFNLKRKKNVNASILNLFKVEPLIVPPTHCDPFGLLNLLPQHLFRQVVQPRIAKLDHSAVSRQGAKINSGGHRQPIILNQPLDIDVNTHTHKRVDRVVEEVEERFRDVKGVGELEDEATAANAELESGGGVVVETVIGSPLDV</sequence>
<dbReference type="EMBL" id="CM045767">
    <property type="protein sequence ID" value="KAI7998192.1"/>
    <property type="molecule type" value="Genomic_DNA"/>
</dbReference>
<evidence type="ECO:0000313" key="2">
    <source>
        <dbReference type="Proteomes" id="UP001060215"/>
    </source>
</evidence>
<proteinExistence type="predicted"/>
<protein>
    <submittedName>
        <fullName evidence="1">Uncharacterized protein</fullName>
    </submittedName>
</protein>
<name>A0ACC0GCI1_9ERIC</name>
<keyword evidence="2" id="KW-1185">Reference proteome</keyword>
<accession>A0ACC0GCI1</accession>
<organism evidence="1 2">
    <name type="scientific">Camellia lanceoleosa</name>
    <dbReference type="NCBI Taxonomy" id="1840588"/>
    <lineage>
        <taxon>Eukaryota</taxon>
        <taxon>Viridiplantae</taxon>
        <taxon>Streptophyta</taxon>
        <taxon>Embryophyta</taxon>
        <taxon>Tracheophyta</taxon>
        <taxon>Spermatophyta</taxon>
        <taxon>Magnoliopsida</taxon>
        <taxon>eudicotyledons</taxon>
        <taxon>Gunneridae</taxon>
        <taxon>Pentapetalae</taxon>
        <taxon>asterids</taxon>
        <taxon>Ericales</taxon>
        <taxon>Theaceae</taxon>
        <taxon>Camellia</taxon>
    </lineage>
</organism>